<feature type="domain" description="Porin" evidence="2">
    <location>
        <begin position="8"/>
        <end position="365"/>
    </location>
</feature>
<gene>
    <name evidence="3" type="ORF">PHACT_14715</name>
</gene>
<dbReference type="Pfam" id="PF13609">
    <property type="entry name" value="Porin_4"/>
    <property type="match status" value="1"/>
</dbReference>
<feature type="chain" id="PRO_5009211919" description="Porin domain-containing protein" evidence="1">
    <location>
        <begin position="21"/>
        <end position="383"/>
    </location>
</feature>
<dbReference type="Gene3D" id="2.40.160.10">
    <property type="entry name" value="Porin"/>
    <property type="match status" value="1"/>
</dbReference>
<dbReference type="InterPro" id="IPR033900">
    <property type="entry name" value="Gram_neg_porin_domain"/>
</dbReference>
<proteinExistence type="predicted"/>
<evidence type="ECO:0000259" key="2">
    <source>
        <dbReference type="Pfam" id="PF13609"/>
    </source>
</evidence>
<reference evidence="4" key="1">
    <citation type="submission" date="2016-07" db="EMBL/GenBank/DDBJ databases">
        <authorList>
            <person name="Florea S."/>
            <person name="Webb J.S."/>
            <person name="Jaromczyk J."/>
            <person name="Schardl C.L."/>
        </authorList>
    </citation>
    <scope>NUCLEOTIDE SEQUENCE [LARGE SCALE GENOMIC DNA]</scope>
    <source>
        <strain evidence="4">KCTC 42131</strain>
    </source>
</reference>
<dbReference type="RefSeq" id="WP_070119041.1">
    <property type="nucleotide sequence ID" value="NZ_CAXATG010000006.1"/>
</dbReference>
<keyword evidence="4" id="KW-1185">Reference proteome</keyword>
<evidence type="ECO:0000313" key="3">
    <source>
        <dbReference type="EMBL" id="OFE11106.1"/>
    </source>
</evidence>
<evidence type="ECO:0000256" key="1">
    <source>
        <dbReference type="SAM" id="SignalP"/>
    </source>
</evidence>
<name>A0A1E8CFI1_9GAMM</name>
<organism evidence="3 4">
    <name type="scientific">Pseudohongiella acticola</name>
    <dbReference type="NCBI Taxonomy" id="1524254"/>
    <lineage>
        <taxon>Bacteria</taxon>
        <taxon>Pseudomonadati</taxon>
        <taxon>Pseudomonadota</taxon>
        <taxon>Gammaproteobacteria</taxon>
        <taxon>Pseudomonadales</taxon>
        <taxon>Pseudohongiellaceae</taxon>
        <taxon>Pseudohongiella</taxon>
    </lineage>
</organism>
<dbReference type="STRING" id="1524254.PHACT_14715"/>
<feature type="signal peptide" evidence="1">
    <location>
        <begin position="1"/>
        <end position="20"/>
    </location>
</feature>
<comment type="caution">
    <text evidence="3">The sequence shown here is derived from an EMBL/GenBank/DDBJ whole genome shotgun (WGS) entry which is preliminary data.</text>
</comment>
<accession>A0A1E8CFI1</accession>
<dbReference type="Proteomes" id="UP000175669">
    <property type="component" value="Unassembled WGS sequence"/>
</dbReference>
<dbReference type="GO" id="GO:0016020">
    <property type="term" value="C:membrane"/>
    <property type="evidence" value="ECO:0007669"/>
    <property type="project" value="InterPro"/>
</dbReference>
<dbReference type="AlphaFoldDB" id="A0A1E8CFI1"/>
<dbReference type="GO" id="GO:0015288">
    <property type="term" value="F:porin activity"/>
    <property type="evidence" value="ECO:0007669"/>
    <property type="project" value="InterPro"/>
</dbReference>
<evidence type="ECO:0000313" key="4">
    <source>
        <dbReference type="Proteomes" id="UP000175669"/>
    </source>
</evidence>
<dbReference type="SUPFAM" id="SSF56935">
    <property type="entry name" value="Porins"/>
    <property type="match status" value="1"/>
</dbReference>
<dbReference type="OrthoDB" id="197869at2"/>
<dbReference type="InterPro" id="IPR023614">
    <property type="entry name" value="Porin_dom_sf"/>
</dbReference>
<dbReference type="EMBL" id="MASR01000003">
    <property type="protein sequence ID" value="OFE11106.1"/>
    <property type="molecule type" value="Genomic_DNA"/>
</dbReference>
<sequence>MVKYLGMAALAAAMSSASFADVNINGFASIKAGATTGSNDSLYGYDDSFDMKNESLFAIQVQSDLGDDLSVTGQLLGRGVDDFDVDFEWAFLTYDFDDQTSISAGRLRTPFFQYSDFLDVGYAYDWMRPPQSVYGLGFENIEGLTLYRTGQIGGFESSLQFVFGNYDSEIQFSGTEIDAKIDSITGASWTLSQGSLSGRVAYLVGETTFQTDPVELAPGFSFGNLFAALNQAGLSGLVSGLDIQEEDSSFLGFGLTYDSANWIIVSEFTRVEVENSFVAEQDSYYLSVGRRFGSLTPYLSYEKDDNEAQTDIYAGFQTVLPAQVFVPVKALVDSQKSETETWNAGFRYDFHPSAAFKAQYTEQDNQLTGNRRSLLSVGVDLVF</sequence>
<protein>
    <recommendedName>
        <fullName evidence="2">Porin domain-containing protein</fullName>
    </recommendedName>
</protein>
<keyword evidence="1" id="KW-0732">Signal</keyword>